<keyword evidence="10" id="KW-1185">Reference proteome</keyword>
<dbReference type="Gene3D" id="2.170.130.10">
    <property type="entry name" value="TonB-dependent receptor, plug domain"/>
    <property type="match status" value="1"/>
</dbReference>
<dbReference type="InterPro" id="IPR008969">
    <property type="entry name" value="CarboxyPept-like_regulatory"/>
</dbReference>
<dbReference type="Proteomes" id="UP000014174">
    <property type="component" value="Unassembled WGS sequence"/>
</dbReference>
<dbReference type="EMBL" id="AQPN01000095">
    <property type="protein sequence ID" value="EOR94213.1"/>
    <property type="molecule type" value="Genomic_DNA"/>
</dbReference>
<evidence type="ECO:0000256" key="2">
    <source>
        <dbReference type="ARBA" id="ARBA00022448"/>
    </source>
</evidence>
<dbReference type="InterPro" id="IPR036942">
    <property type="entry name" value="Beta-barrel_TonB_sf"/>
</dbReference>
<proteinExistence type="inferred from homology"/>
<dbReference type="InterPro" id="IPR023997">
    <property type="entry name" value="TonB-dep_OMP_SusC/RagA_CS"/>
</dbReference>
<dbReference type="InterPro" id="IPR039426">
    <property type="entry name" value="TonB-dep_rcpt-like"/>
</dbReference>
<dbReference type="Gene3D" id="2.40.170.20">
    <property type="entry name" value="TonB-dependent receptor, beta-barrel domain"/>
    <property type="match status" value="1"/>
</dbReference>
<dbReference type="InterPro" id="IPR037066">
    <property type="entry name" value="Plug_dom_sf"/>
</dbReference>
<keyword evidence="6 7" id="KW-0998">Cell outer membrane</keyword>
<dbReference type="NCBIfam" id="TIGR04057">
    <property type="entry name" value="SusC_RagA_signa"/>
    <property type="match status" value="1"/>
</dbReference>
<accession>R9GRA2</accession>
<dbReference type="GO" id="GO:0009279">
    <property type="term" value="C:cell outer membrane"/>
    <property type="evidence" value="ECO:0007669"/>
    <property type="project" value="UniProtKB-SubCell"/>
</dbReference>
<keyword evidence="4 7" id="KW-0812">Transmembrane</keyword>
<protein>
    <submittedName>
        <fullName evidence="9">TonB-dependent receptor</fullName>
    </submittedName>
</protein>
<keyword evidence="2 7" id="KW-0813">Transport</keyword>
<dbReference type="PROSITE" id="PS52016">
    <property type="entry name" value="TONB_DEPENDENT_REC_3"/>
    <property type="match status" value="1"/>
</dbReference>
<evidence type="ECO:0000256" key="4">
    <source>
        <dbReference type="ARBA" id="ARBA00022692"/>
    </source>
</evidence>
<dbReference type="FunFam" id="2.170.130.10:FF:000003">
    <property type="entry name" value="SusC/RagA family TonB-linked outer membrane protein"/>
    <property type="match status" value="1"/>
</dbReference>
<evidence type="ECO:0000256" key="6">
    <source>
        <dbReference type="ARBA" id="ARBA00023237"/>
    </source>
</evidence>
<keyword evidence="3 7" id="KW-1134">Transmembrane beta strand</keyword>
<comment type="subcellular location">
    <subcellularLocation>
        <location evidence="1 7">Cell outer membrane</location>
        <topology evidence="1 7">Multi-pass membrane protein</topology>
    </subcellularLocation>
</comment>
<evidence type="ECO:0000256" key="1">
    <source>
        <dbReference type="ARBA" id="ARBA00004571"/>
    </source>
</evidence>
<dbReference type="Gene3D" id="2.60.40.1120">
    <property type="entry name" value="Carboxypeptidase-like, regulatory domain"/>
    <property type="match status" value="1"/>
</dbReference>
<dbReference type="Pfam" id="PF07715">
    <property type="entry name" value="Plug"/>
    <property type="match status" value="1"/>
</dbReference>
<keyword evidence="9" id="KW-0675">Receptor</keyword>
<evidence type="ECO:0000313" key="10">
    <source>
        <dbReference type="Proteomes" id="UP000014174"/>
    </source>
</evidence>
<evidence type="ECO:0000256" key="5">
    <source>
        <dbReference type="ARBA" id="ARBA00023136"/>
    </source>
</evidence>
<gene>
    <name evidence="9" type="ORF">ADIARSV_2629</name>
</gene>
<dbReference type="STRING" id="1150600.ADIARSV_2629"/>
<evidence type="ECO:0000256" key="7">
    <source>
        <dbReference type="PROSITE-ProRule" id="PRU01360"/>
    </source>
</evidence>
<dbReference type="AlphaFoldDB" id="R9GRA2"/>
<dbReference type="SUPFAM" id="SSF49464">
    <property type="entry name" value="Carboxypeptidase regulatory domain-like"/>
    <property type="match status" value="1"/>
</dbReference>
<keyword evidence="5 7" id="KW-0472">Membrane</keyword>
<dbReference type="InterPro" id="IPR012910">
    <property type="entry name" value="Plug_dom"/>
</dbReference>
<feature type="domain" description="TonB-dependent receptor plug" evidence="8">
    <location>
        <begin position="240"/>
        <end position="343"/>
    </location>
</feature>
<dbReference type="Pfam" id="PF13715">
    <property type="entry name" value="CarbopepD_reg_2"/>
    <property type="match status" value="1"/>
</dbReference>
<name>R9GRA2_9SPHI</name>
<sequence>MTFKKTIKYKSMKKILLPTLGILPKIGKEFVSNLKFTLLAIFVLCLHLSLSAKAYSQKEIKKELNFKRIKFKEALIKIESVSEFKFFYNSDKIPTESWVSLQAPAHTAIGAILTKLLDPLDVTFEELSGNVIALSTRDNLIGNNKLAPITGIVKDEKGETIPGVTIKVKGSTIGTLTNSNGEFKINAPEYSTLVFSYLGFENLEVKVNQEVELNIILKESSNALKEVVVVGYGKQAKALTTSSISTLNGNDIVRSPVGNINNSIAGRVSGVLTFQSSGEPGADASSIRVRGVGTNGSSNDALTIVDGIQRPFSQLNPEEIETITILKDAAAIAPYGLAGANGVVLVTTKRGKAGKVSLNFDTWYGVQQPTRFPDYLNSYDYASTLNIASANAGLPAPYSDEVLQKYKDHSDPDHYPDHDWLREVIDFAAPMTSQHLTFTGGSEKVRFFSSLGNLYQQGSVDAINYSRYNFATNVDVNATNSTIISFDIKGSLEVTKNPGSTTGTQIYTSVTKNAPLLNTPLKFSNGLPGNSLLPSINESGYNRNNTNILFTQLSIKQDLKFIQGLSLKGVAAYDKNYRKNKQWQIPYSFYSLNAADEFIATTAGVASTRLTQGFNENVNITLQAYLDYKRTFGKHDVSALVVAEQRNGDSTSFSASRINYQVPLDEISQGSSNKNDFGNEGTSSKSKQLGFVYRLSYAFNQKYLAEFSGRYDGHYFFAPGKRFAFFPAASFGWRLSEESFIKDNISWINNLKLRTSFGKSGNLAGSPFQYLNSYGLNSSYVFGGSNPTQVSGIFERSEPNINITWETAKKLDIGFEASLFNRTLNIEADWFKERRSDMLVAPTALLPVEYGIGVSQVNGGVMDNQGFDFSVNTNHTFENKLTLNAGVNFSYAKNKLVQIYENGSTFDNVNRRITGRPLGTQYGYQSTGYFQTQEEIDAAPKQNFSALKPGDIRYADLNNDGVINEDDQTVIGNPAFPQIIYGLTFNASFKGFDLGMLWQGAAQSSFQLTNEASNPFFNGAKIFREQLDYWTPENRNAAYPIILPSPSSNSQVVSSFWQRDGKYLRLKNIELGYNLPKLLMQKLSIGGIRIYASGQNLLTFTGEKYLDPEIGASGASKRARYYFQQKVFSFGINANF</sequence>
<dbReference type="eggNOG" id="COG1629">
    <property type="taxonomic scope" value="Bacteria"/>
</dbReference>
<dbReference type="SUPFAM" id="SSF56935">
    <property type="entry name" value="Porins"/>
    <property type="match status" value="1"/>
</dbReference>
<evidence type="ECO:0000313" key="9">
    <source>
        <dbReference type="EMBL" id="EOR94213.1"/>
    </source>
</evidence>
<comment type="caution">
    <text evidence="9">The sequence shown here is derived from an EMBL/GenBank/DDBJ whole genome shotgun (WGS) entry which is preliminary data.</text>
</comment>
<dbReference type="NCBIfam" id="TIGR04056">
    <property type="entry name" value="OMP_RagA_SusC"/>
    <property type="match status" value="1"/>
</dbReference>
<evidence type="ECO:0000256" key="3">
    <source>
        <dbReference type="ARBA" id="ARBA00022452"/>
    </source>
</evidence>
<evidence type="ECO:0000259" key="8">
    <source>
        <dbReference type="Pfam" id="PF07715"/>
    </source>
</evidence>
<dbReference type="InterPro" id="IPR023996">
    <property type="entry name" value="TonB-dep_OMP_SusC/RagA"/>
</dbReference>
<comment type="similarity">
    <text evidence="7">Belongs to the TonB-dependent receptor family.</text>
</comment>
<reference evidence="9 10" key="1">
    <citation type="journal article" date="2013" name="Genome Announc.">
        <title>Draft Genome Sequence of Arcticibacter svalbardensis Strain MN12-7T, a Member of the Family Sphingobacteriaceae Isolated from an Arctic Soil Sample.</title>
        <authorList>
            <person name="Shivaji S."/>
            <person name="Ara S."/>
            <person name="Prasad S."/>
            <person name="Manasa B.P."/>
            <person name="Begum Z."/>
            <person name="Singh A."/>
            <person name="Kumar Pinnaka A."/>
        </authorList>
    </citation>
    <scope>NUCLEOTIDE SEQUENCE [LARGE SCALE GENOMIC DNA]</scope>
    <source>
        <strain evidence="9 10">MN12-7</strain>
    </source>
</reference>
<organism evidence="9 10">
    <name type="scientific">Arcticibacter svalbardensis MN12-7</name>
    <dbReference type="NCBI Taxonomy" id="1150600"/>
    <lineage>
        <taxon>Bacteria</taxon>
        <taxon>Pseudomonadati</taxon>
        <taxon>Bacteroidota</taxon>
        <taxon>Sphingobacteriia</taxon>
        <taxon>Sphingobacteriales</taxon>
        <taxon>Sphingobacteriaceae</taxon>
        <taxon>Arcticibacter</taxon>
    </lineage>
</organism>
<dbReference type="PATRIC" id="fig|1150600.3.peg.2602"/>